<organism evidence="1 2">
    <name type="scientific">Catellatospora chokoriensis</name>
    <dbReference type="NCBI Taxonomy" id="310353"/>
    <lineage>
        <taxon>Bacteria</taxon>
        <taxon>Bacillati</taxon>
        <taxon>Actinomycetota</taxon>
        <taxon>Actinomycetes</taxon>
        <taxon>Micromonosporales</taxon>
        <taxon>Micromonosporaceae</taxon>
        <taxon>Catellatospora</taxon>
    </lineage>
</organism>
<name>A0A8J3NW49_9ACTN</name>
<gene>
    <name evidence="1" type="ORF">Cch02nite_82390</name>
</gene>
<accession>A0A8J3NW49</accession>
<evidence type="ECO:0000313" key="2">
    <source>
        <dbReference type="Proteomes" id="UP000619293"/>
    </source>
</evidence>
<evidence type="ECO:0000313" key="1">
    <source>
        <dbReference type="EMBL" id="GIF94795.1"/>
    </source>
</evidence>
<comment type="caution">
    <text evidence="1">The sequence shown here is derived from an EMBL/GenBank/DDBJ whole genome shotgun (WGS) entry which is preliminary data.</text>
</comment>
<protein>
    <submittedName>
        <fullName evidence="1">Uncharacterized protein</fullName>
    </submittedName>
</protein>
<sequence length="89" mass="9359">MAIVAEPPGGSVRVTADGSTPGAAAYAGGAGWESRPDAAMAATVRTLTPHRWVAFRLCRCNIWHILSGSPRRPAGLPEAGCWVCLESKR</sequence>
<proteinExistence type="predicted"/>
<reference evidence="1 2" key="1">
    <citation type="submission" date="2021-01" db="EMBL/GenBank/DDBJ databases">
        <title>Whole genome shotgun sequence of Catellatospora chokoriensis NBRC 107358.</title>
        <authorList>
            <person name="Komaki H."/>
            <person name="Tamura T."/>
        </authorList>
    </citation>
    <scope>NUCLEOTIDE SEQUENCE [LARGE SCALE GENOMIC DNA]</scope>
    <source>
        <strain evidence="1 2">NBRC 107358</strain>
    </source>
</reference>
<dbReference type="EMBL" id="BONG01000121">
    <property type="protein sequence ID" value="GIF94795.1"/>
    <property type="molecule type" value="Genomic_DNA"/>
</dbReference>
<dbReference type="AlphaFoldDB" id="A0A8J3NW49"/>
<keyword evidence="2" id="KW-1185">Reference proteome</keyword>
<dbReference type="Proteomes" id="UP000619293">
    <property type="component" value="Unassembled WGS sequence"/>
</dbReference>